<dbReference type="GO" id="GO:0009425">
    <property type="term" value="C:bacterial-type flagellum basal body"/>
    <property type="evidence" value="ECO:0007669"/>
    <property type="project" value="InterPro"/>
</dbReference>
<evidence type="ECO:0000256" key="2">
    <source>
        <dbReference type="ARBA" id="ARBA00004162"/>
    </source>
</evidence>
<protein>
    <recommendedName>
        <fullName evidence="10">Flagellar protein FliL</fullName>
    </recommendedName>
</protein>
<keyword evidence="7 10" id="KW-0283">Flagellar rotation</keyword>
<evidence type="ECO:0000256" key="6">
    <source>
        <dbReference type="ARBA" id="ARBA00022692"/>
    </source>
</evidence>
<sequence length="159" mass="16999">MAADDMTTPENPSKKPRKPLILGLVLAILLGGGGFYAAYSGLIPAGGHAAAPTSEDTAFADIAFLPLDPLIISLGADAGSRHLRFAAELEVDAARQAEVAHLKPRVLDVLNSYLRAIDLAELDDPGALIRLRSQMLRRVQMVTGPGRVRDLLVTEFVFN</sequence>
<keyword evidence="4" id="KW-1003">Cell membrane</keyword>
<dbReference type="Pfam" id="PF03748">
    <property type="entry name" value="FliL"/>
    <property type="match status" value="1"/>
</dbReference>
<name>A0A4R2RGG7_9RHOB</name>
<organism evidence="11 12">
    <name type="scientific">Rhodovulum bhavnagarense</name>
    <dbReference type="NCBI Taxonomy" id="992286"/>
    <lineage>
        <taxon>Bacteria</taxon>
        <taxon>Pseudomonadati</taxon>
        <taxon>Pseudomonadota</taxon>
        <taxon>Alphaproteobacteria</taxon>
        <taxon>Rhodobacterales</taxon>
        <taxon>Paracoccaceae</taxon>
        <taxon>Rhodovulum</taxon>
    </lineage>
</organism>
<keyword evidence="11" id="KW-0282">Flagellum</keyword>
<keyword evidence="8" id="KW-1133">Transmembrane helix</keyword>
<dbReference type="GO" id="GO:0071978">
    <property type="term" value="P:bacterial-type flagellum-dependent swarming motility"/>
    <property type="evidence" value="ECO:0007669"/>
    <property type="project" value="TreeGrafter"/>
</dbReference>
<dbReference type="RefSeq" id="WP_243697912.1">
    <property type="nucleotide sequence ID" value="NZ_SLXU01000006.1"/>
</dbReference>
<evidence type="ECO:0000256" key="3">
    <source>
        <dbReference type="ARBA" id="ARBA00008281"/>
    </source>
</evidence>
<evidence type="ECO:0000313" key="11">
    <source>
        <dbReference type="EMBL" id="TCP61177.1"/>
    </source>
</evidence>
<accession>A0A4R2RGG7</accession>
<dbReference type="AlphaFoldDB" id="A0A4R2RGG7"/>
<keyword evidence="11" id="KW-0966">Cell projection</keyword>
<dbReference type="GO" id="GO:0006935">
    <property type="term" value="P:chemotaxis"/>
    <property type="evidence" value="ECO:0007669"/>
    <property type="project" value="UniProtKB-KW"/>
</dbReference>
<evidence type="ECO:0000256" key="9">
    <source>
        <dbReference type="ARBA" id="ARBA00023136"/>
    </source>
</evidence>
<comment type="function">
    <text evidence="1 10">Controls the rotational direction of flagella during chemotaxis.</text>
</comment>
<evidence type="ECO:0000256" key="7">
    <source>
        <dbReference type="ARBA" id="ARBA00022779"/>
    </source>
</evidence>
<evidence type="ECO:0000256" key="8">
    <source>
        <dbReference type="ARBA" id="ARBA00022989"/>
    </source>
</evidence>
<evidence type="ECO:0000256" key="1">
    <source>
        <dbReference type="ARBA" id="ARBA00002254"/>
    </source>
</evidence>
<keyword evidence="9 10" id="KW-0472">Membrane</keyword>
<comment type="caution">
    <text evidence="11">The sequence shown here is derived from an EMBL/GenBank/DDBJ whole genome shotgun (WGS) entry which is preliminary data.</text>
</comment>
<evidence type="ECO:0000313" key="12">
    <source>
        <dbReference type="Proteomes" id="UP000295050"/>
    </source>
</evidence>
<evidence type="ECO:0000256" key="5">
    <source>
        <dbReference type="ARBA" id="ARBA00022500"/>
    </source>
</evidence>
<comment type="similarity">
    <text evidence="3 10">Belongs to the FliL family.</text>
</comment>
<comment type="subcellular location">
    <subcellularLocation>
        <location evidence="10">Cell inner membrane</location>
    </subcellularLocation>
    <subcellularLocation>
        <location evidence="2">Cell membrane</location>
        <topology evidence="2">Single-pass membrane protein</topology>
    </subcellularLocation>
</comment>
<dbReference type="InterPro" id="IPR005503">
    <property type="entry name" value="FliL"/>
</dbReference>
<reference evidence="11 12" key="1">
    <citation type="submission" date="2019-03" db="EMBL/GenBank/DDBJ databases">
        <title>Genomic Encyclopedia of Type Strains, Phase IV (KMG-IV): sequencing the most valuable type-strain genomes for metagenomic binning, comparative biology and taxonomic classification.</title>
        <authorList>
            <person name="Goeker M."/>
        </authorList>
    </citation>
    <scope>NUCLEOTIDE SEQUENCE [LARGE SCALE GENOMIC DNA]</scope>
    <source>
        <strain evidence="11 12">DSM 24766</strain>
    </source>
</reference>
<keyword evidence="11" id="KW-0969">Cilium</keyword>
<evidence type="ECO:0000256" key="4">
    <source>
        <dbReference type="ARBA" id="ARBA00022475"/>
    </source>
</evidence>
<keyword evidence="6" id="KW-0812">Transmembrane</keyword>
<gene>
    <name evidence="11" type="ORF">EV663_106125</name>
</gene>
<dbReference type="EMBL" id="SLXU01000006">
    <property type="protein sequence ID" value="TCP61177.1"/>
    <property type="molecule type" value="Genomic_DNA"/>
</dbReference>
<proteinExistence type="inferred from homology"/>
<keyword evidence="12" id="KW-1185">Reference proteome</keyword>
<dbReference type="Proteomes" id="UP000295050">
    <property type="component" value="Unassembled WGS sequence"/>
</dbReference>
<dbReference type="PANTHER" id="PTHR35091:SF2">
    <property type="entry name" value="FLAGELLAR PROTEIN FLIL"/>
    <property type="match status" value="1"/>
</dbReference>
<keyword evidence="10" id="KW-0997">Cell inner membrane</keyword>
<keyword evidence="5 10" id="KW-0145">Chemotaxis</keyword>
<evidence type="ECO:0000256" key="10">
    <source>
        <dbReference type="RuleBase" id="RU364125"/>
    </source>
</evidence>
<dbReference type="PANTHER" id="PTHR35091">
    <property type="entry name" value="FLAGELLAR PROTEIN FLIL"/>
    <property type="match status" value="1"/>
</dbReference>
<dbReference type="GO" id="GO:0005886">
    <property type="term" value="C:plasma membrane"/>
    <property type="evidence" value="ECO:0007669"/>
    <property type="project" value="UniProtKB-SubCell"/>
</dbReference>